<feature type="region of interest" description="Disordered" evidence="1">
    <location>
        <begin position="603"/>
        <end position="627"/>
    </location>
</feature>
<keyword evidence="3" id="KW-1185">Reference proteome</keyword>
<sequence>MGASESKLAFKQSIFQLSGHDEIHPEDALWTQFYTLPECADDVFSLWSPNDLGNLTLSHGDSRPQGDAQVEPRRNLETLIYTIVARLRLLQTTIVHPGAPVNTSTEIANCMRILTRLFPFIYEAQHLKEWQDRFFWQPRKPTYFWDKKKDRPGRLFDGLEPEKEYGMEDFDTEIGPPLGETLLDLVVKYMFFAGYCIPQRLDEKGAPDLEISIRVWQTGIGSNKSLNCSKENEKFQQETVRLLLAIMSKTMYMQPNEVATADVKALTYMTTKLEKRVVNGILCSLLNTVLKYNPNLWSMPLDIATGAGDSKKLLVTNCLQLVLVLAIYEPPIEVSSLKNQFRQSMSSLYRPDDFQFIQTGMSTVLAQPVSSIGNFTYNIGKDKALPWAPEMISLLWELLQCNRRFRRYLVETGCALDYVVLILYYALDSKDDPSKHGILRMCVFVLQTLSAEGLFAVKLNTAFRYPETLPAILRLPNFHGSYADFLICSIHTIFTTTKGRLESVYPALLIIIKNIAPQQKNLARATSSKLMSLFEMLASPAFLLANDSNNALLISLLEACNLILENHYEENPRFVEVIIGSRKRFRALQVFTIDGALAELDRQGQERKDHGSGMRSPSQTTSFDSARDVSSLRFSTLSNVPEDTDRFAIGDDDDDEADPSSPSSSRAGRTSDSPTRISEKARGKKPAVFLGTTSRNASASSLPSLSYAPNTSNTFRPSPEWLEAWTSRLPLEPILKTIEHAENKQMNKASNTTGKERTLDATLFSKPATDSSGEQTGDEKPKTAHGASFQWTAFAIGWYNALIWSRIYLQEVEAFQGSGGLYSSTNVVLFKRSTGSQEISLRSPKGAIDAVGNSLARRISSISMK</sequence>
<protein>
    <submittedName>
        <fullName evidence="2">High-temperature-induced dauer-formation protein</fullName>
    </submittedName>
</protein>
<feature type="compositionally biased region" description="Basic and acidic residues" evidence="1">
    <location>
        <begin position="603"/>
        <end position="612"/>
    </location>
</feature>
<name>A0A0F4GFV8_9PEZI</name>
<dbReference type="STRING" id="1047168.A0A0F4GFV8"/>
<dbReference type="Pfam" id="PF12722">
    <property type="entry name" value="Hid1"/>
    <property type="match status" value="1"/>
</dbReference>
<proteinExistence type="predicted"/>
<feature type="compositionally biased region" description="Low complexity" evidence="1">
    <location>
        <begin position="697"/>
        <end position="709"/>
    </location>
</feature>
<organism evidence="2 3">
    <name type="scientific">Zymoseptoria brevis</name>
    <dbReference type="NCBI Taxonomy" id="1047168"/>
    <lineage>
        <taxon>Eukaryota</taxon>
        <taxon>Fungi</taxon>
        <taxon>Dikarya</taxon>
        <taxon>Ascomycota</taxon>
        <taxon>Pezizomycotina</taxon>
        <taxon>Dothideomycetes</taxon>
        <taxon>Dothideomycetidae</taxon>
        <taxon>Mycosphaerellales</taxon>
        <taxon>Mycosphaerellaceae</taxon>
        <taxon>Zymoseptoria</taxon>
    </lineage>
</organism>
<dbReference type="EMBL" id="LAFY01000669">
    <property type="protein sequence ID" value="KJX96309.1"/>
    <property type="molecule type" value="Genomic_DNA"/>
</dbReference>
<dbReference type="GO" id="GO:0016020">
    <property type="term" value="C:membrane"/>
    <property type="evidence" value="ECO:0007669"/>
    <property type="project" value="TreeGrafter"/>
</dbReference>
<dbReference type="Proteomes" id="UP000033647">
    <property type="component" value="Unassembled WGS sequence"/>
</dbReference>
<feature type="compositionally biased region" description="Low complexity" evidence="1">
    <location>
        <begin position="659"/>
        <end position="674"/>
    </location>
</feature>
<gene>
    <name evidence="2" type="ORF">TI39_contig677g00009</name>
</gene>
<reference evidence="2 3" key="1">
    <citation type="submission" date="2015-03" db="EMBL/GenBank/DDBJ databases">
        <title>RNA-seq based gene annotation and comparative genomics of four Zymoseptoria species reveal species-specific pathogenicity related genes and transposable element activity.</title>
        <authorList>
            <person name="Grandaubert J."/>
            <person name="Bhattacharyya A."/>
            <person name="Stukenbrock E.H."/>
        </authorList>
    </citation>
    <scope>NUCLEOTIDE SEQUENCE [LARGE SCALE GENOMIC DNA]</scope>
    <source>
        <strain evidence="2 3">Zb18110</strain>
    </source>
</reference>
<comment type="caution">
    <text evidence="2">The sequence shown here is derived from an EMBL/GenBank/DDBJ whole genome shotgun (WGS) entry which is preliminary data.</text>
</comment>
<evidence type="ECO:0000313" key="3">
    <source>
        <dbReference type="Proteomes" id="UP000033647"/>
    </source>
</evidence>
<dbReference type="GO" id="GO:0005797">
    <property type="term" value="C:Golgi medial cisterna"/>
    <property type="evidence" value="ECO:0007669"/>
    <property type="project" value="TreeGrafter"/>
</dbReference>
<feature type="compositionally biased region" description="Polar residues" evidence="1">
    <location>
        <begin position="615"/>
        <end position="624"/>
    </location>
</feature>
<dbReference type="OrthoDB" id="432953at2759"/>
<evidence type="ECO:0000256" key="1">
    <source>
        <dbReference type="SAM" id="MobiDB-lite"/>
    </source>
</evidence>
<evidence type="ECO:0000313" key="2">
    <source>
        <dbReference type="EMBL" id="KJX96309.1"/>
    </source>
</evidence>
<dbReference type="AlphaFoldDB" id="A0A0F4GFV8"/>
<feature type="region of interest" description="Disordered" evidence="1">
    <location>
        <begin position="765"/>
        <end position="784"/>
    </location>
</feature>
<dbReference type="PANTHER" id="PTHR21575:SF12">
    <property type="entry name" value="PROTEIN HID1"/>
    <property type="match status" value="1"/>
</dbReference>
<accession>A0A0F4GFV8</accession>
<dbReference type="InterPro" id="IPR026705">
    <property type="entry name" value="Hid-1/Ecm30"/>
</dbReference>
<dbReference type="PANTHER" id="PTHR21575">
    <property type="entry name" value="PROTEIN HID1"/>
    <property type="match status" value="1"/>
</dbReference>
<dbReference type="GO" id="GO:0000138">
    <property type="term" value="C:Golgi trans cisterna"/>
    <property type="evidence" value="ECO:0007669"/>
    <property type="project" value="TreeGrafter"/>
</dbReference>
<feature type="region of interest" description="Disordered" evidence="1">
    <location>
        <begin position="642"/>
        <end position="713"/>
    </location>
</feature>